<dbReference type="PANTHER" id="PTHR42200">
    <property type="entry name" value="ARCHAEAL FLAGELLA-RELATED PROTEIN F-RELATED"/>
    <property type="match status" value="1"/>
</dbReference>
<reference evidence="1 2" key="1">
    <citation type="journal article" date="2019" name="Int. J. Syst. Evol. Microbiol.">
        <title>The Global Catalogue of Microorganisms (GCM) 10K type strain sequencing project: providing services to taxonomists for standard genome sequencing and annotation.</title>
        <authorList>
            <consortium name="The Broad Institute Genomics Platform"/>
            <consortium name="The Broad Institute Genome Sequencing Center for Infectious Disease"/>
            <person name="Wu L."/>
            <person name="Ma J."/>
        </authorList>
    </citation>
    <scope>NUCLEOTIDE SEQUENCE [LARGE SCALE GENOMIC DNA]</scope>
    <source>
        <strain evidence="1 2">NBRC 111368</strain>
    </source>
</reference>
<keyword evidence="1" id="KW-0969">Cilium</keyword>
<sequence length="148" mass="15517">MASVSISHLILFIASLIVAAGVAGTLTTGVDRVGSAIDDESLDVSKQVRTDVEVISDAGSTVYNRSGEENVTLYVKNTGTRNLPPDGTGLDVLVDGRYATDTSITLLDGAWDTGDVVQLDIAQPGLPAGDHRVKVIIGGDEEVFVFRT</sequence>
<proteinExistence type="predicted"/>
<dbReference type="AlphaFoldDB" id="A0ABD5RXQ8"/>
<comment type="caution">
    <text evidence="1">The sequence shown here is derived from an EMBL/GenBank/DDBJ whole genome shotgun (WGS) entry which is preliminary data.</text>
</comment>
<dbReference type="EMBL" id="JBHSWU010000050">
    <property type="protein sequence ID" value="MFC6723807.1"/>
    <property type="molecule type" value="Genomic_DNA"/>
</dbReference>
<keyword evidence="2" id="KW-1185">Reference proteome</keyword>
<dbReference type="Proteomes" id="UP001596328">
    <property type="component" value="Unassembled WGS sequence"/>
</dbReference>
<evidence type="ECO:0000313" key="2">
    <source>
        <dbReference type="Proteomes" id="UP001596328"/>
    </source>
</evidence>
<protein>
    <submittedName>
        <fullName evidence="1">Flagellar protein G</fullName>
    </submittedName>
</protein>
<keyword evidence="1" id="KW-0282">Flagellum</keyword>
<gene>
    <name evidence="1" type="ORF">ACFQE1_05320</name>
</gene>
<organism evidence="1 2">
    <name type="scientific">Halobium palmae</name>
    <dbReference type="NCBI Taxonomy" id="1776492"/>
    <lineage>
        <taxon>Archaea</taxon>
        <taxon>Methanobacteriati</taxon>
        <taxon>Methanobacteriota</taxon>
        <taxon>Stenosarchaea group</taxon>
        <taxon>Halobacteria</taxon>
        <taxon>Halobacteriales</taxon>
        <taxon>Haloferacaceae</taxon>
        <taxon>Halobium</taxon>
    </lineage>
</organism>
<dbReference type="InterPro" id="IPR002774">
    <property type="entry name" value="Flagellin_arc-type"/>
</dbReference>
<evidence type="ECO:0000313" key="1">
    <source>
        <dbReference type="EMBL" id="MFC6723807.1"/>
    </source>
</evidence>
<dbReference type="PANTHER" id="PTHR42200:SF2">
    <property type="entry name" value="ARCHAEAL FLAGELLA-RELATED PROTEIN F"/>
    <property type="match status" value="1"/>
</dbReference>
<name>A0ABD5RXQ8_9EURY</name>
<dbReference type="Pfam" id="PF01917">
    <property type="entry name" value="Flagellin_arch-type"/>
    <property type="match status" value="1"/>
</dbReference>
<accession>A0ABD5RXQ8</accession>
<keyword evidence="1" id="KW-0966">Cell projection</keyword>